<dbReference type="InterPro" id="IPR025857">
    <property type="entry name" value="MacB_PCD"/>
</dbReference>
<dbReference type="RefSeq" id="WP_023785669.1">
    <property type="nucleotide sequence ID" value="NC_022997.1"/>
</dbReference>
<feature type="transmembrane region" description="Helical" evidence="6">
    <location>
        <begin position="444"/>
        <end position="467"/>
    </location>
</feature>
<dbReference type="Proteomes" id="UP000018542">
    <property type="component" value="Chromosome"/>
</dbReference>
<feature type="transmembrane region" description="Helical" evidence="6">
    <location>
        <begin position="309"/>
        <end position="329"/>
    </location>
</feature>
<evidence type="ECO:0000256" key="4">
    <source>
        <dbReference type="ARBA" id="ARBA00022989"/>
    </source>
</evidence>
<keyword evidence="3 6" id="KW-0812">Transmembrane</keyword>
<organism evidence="9 10">
    <name type="scientific">Hyphomicrobium nitrativorans NL23</name>
    <dbReference type="NCBI Taxonomy" id="1029756"/>
    <lineage>
        <taxon>Bacteria</taxon>
        <taxon>Pseudomonadati</taxon>
        <taxon>Pseudomonadota</taxon>
        <taxon>Alphaproteobacteria</taxon>
        <taxon>Hyphomicrobiales</taxon>
        <taxon>Hyphomicrobiaceae</taxon>
        <taxon>Hyphomicrobium</taxon>
    </lineage>
</organism>
<feature type="transmembrane region" description="Helical" evidence="6">
    <location>
        <begin position="420"/>
        <end position="438"/>
    </location>
</feature>
<protein>
    <recommendedName>
        <fullName evidence="11">Glycosyl transferase family 1</fullName>
    </recommendedName>
</protein>
<dbReference type="PANTHER" id="PTHR30287">
    <property type="entry name" value="MEMBRANE COMPONENT OF PREDICTED ABC SUPERFAMILY METABOLITE UPTAKE TRANSPORTER"/>
    <property type="match status" value="1"/>
</dbReference>
<feature type="transmembrane region" description="Helical" evidence="6">
    <location>
        <begin position="39"/>
        <end position="59"/>
    </location>
</feature>
<proteinExistence type="predicted"/>
<evidence type="ECO:0000259" key="8">
    <source>
        <dbReference type="Pfam" id="PF12704"/>
    </source>
</evidence>
<evidence type="ECO:0000256" key="1">
    <source>
        <dbReference type="ARBA" id="ARBA00004651"/>
    </source>
</evidence>
<dbReference type="STRING" id="1029756.W911_01135"/>
<dbReference type="EMBL" id="CP006912">
    <property type="protein sequence ID" value="AHB47316.1"/>
    <property type="molecule type" value="Genomic_DNA"/>
</dbReference>
<feature type="transmembrane region" description="Helical" evidence="6">
    <location>
        <begin position="336"/>
        <end position="357"/>
    </location>
</feature>
<evidence type="ECO:0000313" key="10">
    <source>
        <dbReference type="Proteomes" id="UP000018542"/>
    </source>
</evidence>
<dbReference type="KEGG" id="hni:W911_01135"/>
<dbReference type="InterPro" id="IPR038766">
    <property type="entry name" value="Membrane_comp_ABC_pdt"/>
</dbReference>
<dbReference type="HOGENOM" id="CLU_009475_3_1_5"/>
<feature type="transmembrane region" description="Helical" evidence="6">
    <location>
        <begin position="737"/>
        <end position="759"/>
    </location>
</feature>
<dbReference type="AlphaFoldDB" id="V5S9A8"/>
<name>V5S9A8_9HYPH</name>
<keyword evidence="10" id="KW-1185">Reference proteome</keyword>
<feature type="transmembrane region" description="Helical" evidence="6">
    <location>
        <begin position="369"/>
        <end position="391"/>
    </location>
</feature>
<evidence type="ECO:0000259" key="7">
    <source>
        <dbReference type="Pfam" id="PF02687"/>
    </source>
</evidence>
<feature type="transmembrane region" description="Helical" evidence="6">
    <location>
        <begin position="831"/>
        <end position="851"/>
    </location>
</feature>
<evidence type="ECO:0000256" key="6">
    <source>
        <dbReference type="SAM" id="Phobius"/>
    </source>
</evidence>
<dbReference type="InterPro" id="IPR003838">
    <property type="entry name" value="ABC3_permease_C"/>
</dbReference>
<evidence type="ECO:0000256" key="2">
    <source>
        <dbReference type="ARBA" id="ARBA00022475"/>
    </source>
</evidence>
<evidence type="ECO:0008006" key="11">
    <source>
        <dbReference type="Google" id="ProtNLM"/>
    </source>
</evidence>
<feature type="domain" description="ABC3 transporter permease C-terminal" evidence="7">
    <location>
        <begin position="742"/>
        <end position="852"/>
    </location>
</feature>
<evidence type="ECO:0000256" key="5">
    <source>
        <dbReference type="ARBA" id="ARBA00023136"/>
    </source>
</evidence>
<keyword evidence="2" id="KW-1003">Cell membrane</keyword>
<sequence length="862" mass="90352">MSVVTPSAGDTPRPTRSGLAPSRLVGIALRELRAGLGGFYIFMACVALGVAVIATVGTLSDGLRAGFERQGGVLLGGDVTFARMHARATDAERGWLAAEGTLSETATVRTMARRLDGEEQALVELKAVDAAYPLVGEVDVEGASFAEALSEPGGAVVDPVILSRLGLKIGDPIRLAEAEAIVRATLVNEPDAVADRLTYGPRVFVSHETLAKTELVQPGTLVRWRYALNLKDGAGATPADLAAFREKAAANLSQSGFVVADRRDPSPQITRTLDRLRQFLTFLGLAALIVGGVGIANAVSTFIERRRNVIAAMKAVGATSGTVLGIFLIQVLAIALIGVVLGLAVGLTAPGVLIALYGDALPVRAEVAYSATTVLVSIAYGLLVALLFALWPLGRAELIKPSVLFRDEVAPDTVWPRPRIVAATAIIAASLIGFALAMSESLRIALYFCGALVLVFLVFIALGTAVTRLARRVPRPRWPELALAIGNLGAPGGLTRSVVVSLGAGLSLLVAVALADASLVEELTSRLPKNAPSYFLLDIPKDDAEQLRTIVEGAVPGAHLAEAPMLRGRMIELAGRKVEDIKLPPEAQWVLNGDRGLTYSDTLPEGSTLVAGSWWPAGYDGEPLVSFERDLAGHLGVEIGDYVTVNVLGRNLTARIANLREVKWESLTLNFVMVFSANALQGAPHNLLATVSLPPGTAVEAEAGLGRAVGKSFPAVTVIRVKDALNTATEILEKVMVAIRVAGGVTLVAGALVLAGALATAQRRRVLEAVVLKVLGATRRRVLVSHMLEYVLLAVVAGLFAVALGGLASWIAVSEVMRIPFTFSVEAVVKALGVAIGLVLLFGSLGTWAVLRARPTATLRAG</sequence>
<dbReference type="Pfam" id="PF02687">
    <property type="entry name" value="FtsX"/>
    <property type="match status" value="2"/>
</dbReference>
<dbReference type="PATRIC" id="fig|1029756.8.peg.241"/>
<feature type="transmembrane region" description="Helical" evidence="6">
    <location>
        <begin position="790"/>
        <end position="811"/>
    </location>
</feature>
<feature type="transmembrane region" description="Helical" evidence="6">
    <location>
        <begin position="279"/>
        <end position="303"/>
    </location>
</feature>
<keyword evidence="4 6" id="KW-1133">Transmembrane helix</keyword>
<evidence type="ECO:0000256" key="3">
    <source>
        <dbReference type="ARBA" id="ARBA00022692"/>
    </source>
</evidence>
<dbReference type="Pfam" id="PF12704">
    <property type="entry name" value="MacB_PCD"/>
    <property type="match status" value="1"/>
</dbReference>
<evidence type="ECO:0000313" key="9">
    <source>
        <dbReference type="EMBL" id="AHB47316.1"/>
    </source>
</evidence>
<accession>V5S9A8</accession>
<dbReference type="GO" id="GO:0005886">
    <property type="term" value="C:plasma membrane"/>
    <property type="evidence" value="ECO:0007669"/>
    <property type="project" value="UniProtKB-SubCell"/>
</dbReference>
<gene>
    <name evidence="9" type="ORF">W911_01135</name>
</gene>
<keyword evidence="5 6" id="KW-0472">Membrane</keyword>
<dbReference type="PANTHER" id="PTHR30287:SF1">
    <property type="entry name" value="INNER MEMBRANE PROTEIN"/>
    <property type="match status" value="1"/>
</dbReference>
<comment type="subcellular location">
    <subcellularLocation>
        <location evidence="1">Cell membrane</location>
        <topology evidence="1">Multi-pass membrane protein</topology>
    </subcellularLocation>
</comment>
<dbReference type="OrthoDB" id="9775544at2"/>
<feature type="domain" description="ABC3 transporter permease C-terminal" evidence="7">
    <location>
        <begin position="282"/>
        <end position="395"/>
    </location>
</feature>
<feature type="domain" description="MacB-like periplasmic core" evidence="8">
    <location>
        <begin position="42"/>
        <end position="234"/>
    </location>
</feature>
<reference evidence="9 10" key="1">
    <citation type="journal article" date="2014" name="Genome Announc.">
        <title>Complete Genome Sequence of Hyphomicrobium nitrativorans Strain NL23, a Denitrifying Bacterium Isolated from Biofilm of a Methanol-Fed Denitrification System Treating Seawater at the Montreal Biodome.</title>
        <authorList>
            <person name="Martineau C."/>
            <person name="Villeneuve C."/>
            <person name="Mauffrey F."/>
            <person name="Villemur R."/>
        </authorList>
    </citation>
    <scope>NUCLEOTIDE SEQUENCE [LARGE SCALE GENOMIC DNA]</scope>
    <source>
        <strain evidence="9">NL23</strain>
    </source>
</reference>